<evidence type="ECO:0000256" key="3">
    <source>
        <dbReference type="SAM" id="MobiDB-lite"/>
    </source>
</evidence>
<dbReference type="PANTHER" id="PTHR16768:SF5">
    <property type="entry name" value="FI14214P"/>
    <property type="match status" value="1"/>
</dbReference>
<dbReference type="AlphaFoldDB" id="A0A1W0X0T4"/>
<feature type="compositionally biased region" description="Low complexity" evidence="3">
    <location>
        <begin position="35"/>
        <end position="46"/>
    </location>
</feature>
<organism evidence="4 5">
    <name type="scientific">Hypsibius exemplaris</name>
    <name type="common">Freshwater tardigrade</name>
    <dbReference type="NCBI Taxonomy" id="2072580"/>
    <lineage>
        <taxon>Eukaryota</taxon>
        <taxon>Metazoa</taxon>
        <taxon>Ecdysozoa</taxon>
        <taxon>Tardigrada</taxon>
        <taxon>Eutardigrada</taxon>
        <taxon>Parachela</taxon>
        <taxon>Hypsibioidea</taxon>
        <taxon>Hypsibiidae</taxon>
        <taxon>Hypsibius</taxon>
    </lineage>
</organism>
<accession>A0A1W0X0T4</accession>
<gene>
    <name evidence="4" type="ORF">BV898_05124</name>
</gene>
<protein>
    <submittedName>
        <fullName evidence="4">Uncharacterized protein</fullName>
    </submittedName>
</protein>
<keyword evidence="5" id="KW-1185">Reference proteome</keyword>
<comment type="caution">
    <text evidence="4">The sequence shown here is derived from an EMBL/GenBank/DDBJ whole genome shotgun (WGS) entry which is preliminary data.</text>
</comment>
<dbReference type="Proteomes" id="UP000192578">
    <property type="component" value="Unassembled WGS sequence"/>
</dbReference>
<feature type="region of interest" description="Disordered" evidence="3">
    <location>
        <begin position="1"/>
        <end position="60"/>
    </location>
</feature>
<evidence type="ECO:0000256" key="1">
    <source>
        <dbReference type="ARBA" id="ARBA00023054"/>
    </source>
</evidence>
<dbReference type="EMBL" id="MTYJ01000026">
    <property type="protein sequence ID" value="OQV21051.1"/>
    <property type="molecule type" value="Genomic_DNA"/>
</dbReference>
<dbReference type="Pfam" id="PF06625">
    <property type="entry name" value="DUF1151"/>
    <property type="match status" value="1"/>
</dbReference>
<evidence type="ECO:0000256" key="2">
    <source>
        <dbReference type="SAM" id="Coils"/>
    </source>
</evidence>
<evidence type="ECO:0000313" key="5">
    <source>
        <dbReference type="Proteomes" id="UP000192578"/>
    </source>
</evidence>
<feature type="coiled-coil region" evidence="2">
    <location>
        <begin position="146"/>
        <end position="190"/>
    </location>
</feature>
<dbReference type="OrthoDB" id="5963205at2759"/>
<reference evidence="5" key="1">
    <citation type="submission" date="2017-01" db="EMBL/GenBank/DDBJ databases">
        <title>Comparative genomics of anhydrobiosis in the tardigrade Hypsibius dujardini.</title>
        <authorList>
            <person name="Yoshida Y."/>
            <person name="Koutsovoulos G."/>
            <person name="Laetsch D."/>
            <person name="Stevens L."/>
            <person name="Kumar S."/>
            <person name="Horikawa D."/>
            <person name="Ishino K."/>
            <person name="Komine S."/>
            <person name="Tomita M."/>
            <person name="Blaxter M."/>
            <person name="Arakawa K."/>
        </authorList>
    </citation>
    <scope>NUCLEOTIDE SEQUENCE [LARGE SCALE GENOMIC DNA]</scope>
    <source>
        <strain evidence="5">Z151</strain>
    </source>
</reference>
<proteinExistence type="predicted"/>
<feature type="compositionally biased region" description="Basic residues" evidence="3">
    <location>
        <begin position="21"/>
        <end position="31"/>
    </location>
</feature>
<sequence length="231" mass="25644">MGNSQAAFKDPCNNGGAAALKHNKRLKKKGRSKESSSGSSSSSSSSCDRDLGVMVVGHGRPPPSLLLDYNAGNRAGMIPDGAFYDSTTNYNRRSSADHTDSDPVLLIAARKPPNPNKQIPELRELQRELAFNNKMGINVLGQKTELQKAMEKMRKQVFTKQELEEKKKNRSDLELKLEKRQLRLKEYENVMTDQPGQHDMNTSSFPAVLSANEFHRIHAKVNGRFASATTS</sequence>
<dbReference type="InterPro" id="IPR009533">
    <property type="entry name" value="FAM107"/>
</dbReference>
<evidence type="ECO:0000313" key="4">
    <source>
        <dbReference type="EMBL" id="OQV21051.1"/>
    </source>
</evidence>
<dbReference type="PANTHER" id="PTHR16768">
    <property type="entry name" value="DOWN REGULATED IN RENAL CARCINOMA 1/TU3A"/>
    <property type="match status" value="1"/>
</dbReference>
<name>A0A1W0X0T4_HYPEX</name>
<keyword evidence="1 2" id="KW-0175">Coiled coil</keyword>